<dbReference type="SUPFAM" id="SSF46689">
    <property type="entry name" value="Homeodomain-like"/>
    <property type="match status" value="1"/>
</dbReference>
<evidence type="ECO:0000256" key="6">
    <source>
        <dbReference type="ARBA" id="ARBA00023163"/>
    </source>
</evidence>
<evidence type="ECO:0000313" key="12">
    <source>
        <dbReference type="Proteomes" id="UP001208567"/>
    </source>
</evidence>
<keyword evidence="5" id="KW-0238">DNA-binding</keyword>
<dbReference type="PROSITE" id="PS50045">
    <property type="entry name" value="SIGMA54_INTERACT_4"/>
    <property type="match status" value="1"/>
</dbReference>
<keyword evidence="12" id="KW-1185">Reference proteome</keyword>
<dbReference type="Pfam" id="PF00381">
    <property type="entry name" value="PTS-HPr"/>
    <property type="match status" value="1"/>
</dbReference>
<evidence type="ECO:0000256" key="8">
    <source>
        <dbReference type="SAM" id="Coils"/>
    </source>
</evidence>
<evidence type="ECO:0000256" key="3">
    <source>
        <dbReference type="ARBA" id="ARBA00022840"/>
    </source>
</evidence>
<evidence type="ECO:0000256" key="1">
    <source>
        <dbReference type="ARBA" id="ARBA00022741"/>
    </source>
</evidence>
<dbReference type="SMART" id="SM00091">
    <property type="entry name" value="PAS"/>
    <property type="match status" value="1"/>
</dbReference>
<dbReference type="InterPro" id="IPR030828">
    <property type="entry name" value="HTH_TyrR"/>
</dbReference>
<dbReference type="PROSITE" id="PS00676">
    <property type="entry name" value="SIGMA54_INTERACT_2"/>
    <property type="match status" value="1"/>
</dbReference>
<dbReference type="InterPro" id="IPR003593">
    <property type="entry name" value="AAA+_ATPase"/>
</dbReference>
<dbReference type="InterPro" id="IPR035965">
    <property type="entry name" value="PAS-like_dom_sf"/>
</dbReference>
<dbReference type="PROSITE" id="PS51350">
    <property type="entry name" value="PTS_HPR_DOM"/>
    <property type="match status" value="1"/>
</dbReference>
<dbReference type="Gene3D" id="1.10.8.60">
    <property type="match status" value="1"/>
</dbReference>
<evidence type="ECO:0000313" key="11">
    <source>
        <dbReference type="EMBL" id="GLC29758.1"/>
    </source>
</evidence>
<dbReference type="PROSITE" id="PS00688">
    <property type="entry name" value="SIGMA54_INTERACT_3"/>
    <property type="match status" value="1"/>
</dbReference>
<evidence type="ECO:0000259" key="10">
    <source>
        <dbReference type="PROSITE" id="PS51350"/>
    </source>
</evidence>
<keyword evidence="4" id="KW-0805">Transcription regulation</keyword>
<dbReference type="InterPro" id="IPR035895">
    <property type="entry name" value="HPr-like_sf"/>
</dbReference>
<dbReference type="SUPFAM" id="SSF52540">
    <property type="entry name" value="P-loop containing nucleoside triphosphate hydrolases"/>
    <property type="match status" value="1"/>
</dbReference>
<evidence type="ECO:0000259" key="9">
    <source>
        <dbReference type="PROSITE" id="PS50045"/>
    </source>
</evidence>
<dbReference type="Pfam" id="PF25601">
    <property type="entry name" value="AAA_lid_14"/>
    <property type="match status" value="1"/>
</dbReference>
<dbReference type="InterPro" id="IPR000032">
    <property type="entry name" value="HPr-like"/>
</dbReference>
<dbReference type="Gene3D" id="3.40.50.300">
    <property type="entry name" value="P-loop containing nucleotide triphosphate hydrolases"/>
    <property type="match status" value="1"/>
</dbReference>
<protein>
    <recommendedName>
        <fullName evidence="7">HTH-type transcriptional regulatory protein TyrR</fullName>
    </recommendedName>
</protein>
<evidence type="ECO:0000256" key="5">
    <source>
        <dbReference type="ARBA" id="ARBA00023125"/>
    </source>
</evidence>
<dbReference type="RefSeq" id="WP_264849040.1">
    <property type="nucleotide sequence ID" value="NZ_BRXR01000001.1"/>
</dbReference>
<keyword evidence="8" id="KW-0175">Coiled coil</keyword>
<organism evidence="11 12">
    <name type="scientific">Clostridium omnivorum</name>
    <dbReference type="NCBI Taxonomy" id="1604902"/>
    <lineage>
        <taxon>Bacteria</taxon>
        <taxon>Bacillati</taxon>
        <taxon>Bacillota</taxon>
        <taxon>Clostridia</taxon>
        <taxon>Eubacteriales</taxon>
        <taxon>Clostridiaceae</taxon>
        <taxon>Clostridium</taxon>
    </lineage>
</organism>
<reference evidence="11 12" key="1">
    <citation type="journal article" date="2024" name="Int. J. Syst. Evol. Microbiol.">
        <title>Clostridium omnivorum sp. nov., isolated from anoxic soil under the treatment of reductive soil disinfestation.</title>
        <authorList>
            <person name="Ueki A."/>
            <person name="Tonouchi A."/>
            <person name="Kaku N."/>
            <person name="Honma S."/>
            <person name="Ueki K."/>
        </authorList>
    </citation>
    <scope>NUCLEOTIDE SEQUENCE [LARGE SCALE GENOMIC DNA]</scope>
    <source>
        <strain evidence="11 12">E14</strain>
    </source>
</reference>
<name>A0ABQ5N3H9_9CLOT</name>
<dbReference type="InterPro" id="IPR000014">
    <property type="entry name" value="PAS"/>
</dbReference>
<evidence type="ECO:0000256" key="4">
    <source>
        <dbReference type="ARBA" id="ARBA00023015"/>
    </source>
</evidence>
<dbReference type="SUPFAM" id="SSF55594">
    <property type="entry name" value="HPr-like"/>
    <property type="match status" value="1"/>
</dbReference>
<dbReference type="EMBL" id="BRXR01000001">
    <property type="protein sequence ID" value="GLC29758.1"/>
    <property type="molecule type" value="Genomic_DNA"/>
</dbReference>
<evidence type="ECO:0000256" key="2">
    <source>
        <dbReference type="ARBA" id="ARBA00022797"/>
    </source>
</evidence>
<dbReference type="SMART" id="SM00382">
    <property type="entry name" value="AAA"/>
    <property type="match status" value="1"/>
</dbReference>
<dbReference type="Gene3D" id="3.30.1340.10">
    <property type="entry name" value="HPr-like"/>
    <property type="match status" value="1"/>
</dbReference>
<dbReference type="SUPFAM" id="SSF55785">
    <property type="entry name" value="PYP-like sensor domain (PAS domain)"/>
    <property type="match status" value="1"/>
</dbReference>
<dbReference type="Pfam" id="PF13426">
    <property type="entry name" value="PAS_9"/>
    <property type="match status" value="1"/>
</dbReference>
<dbReference type="PROSITE" id="PS00675">
    <property type="entry name" value="SIGMA54_INTERACT_1"/>
    <property type="match status" value="1"/>
</dbReference>
<dbReference type="InterPro" id="IPR058031">
    <property type="entry name" value="AAA_lid_NorR"/>
</dbReference>
<accession>A0ABQ5N3H9</accession>
<dbReference type="InterPro" id="IPR027417">
    <property type="entry name" value="P-loop_NTPase"/>
</dbReference>
<comment type="caution">
    <text evidence="11">The sequence shown here is derived from an EMBL/GenBank/DDBJ whole genome shotgun (WGS) entry which is preliminary data.</text>
</comment>
<dbReference type="PANTHER" id="PTHR32071">
    <property type="entry name" value="TRANSCRIPTIONAL REGULATORY PROTEIN"/>
    <property type="match status" value="1"/>
</dbReference>
<keyword evidence="2" id="KW-0058">Aromatic hydrocarbons catabolism</keyword>
<sequence>MFKSDVLVNILYGIHTRIAAMIVNKAAELKAKYNISLYIRKQNSKDPLAISMLALVSLKIKQGEVVEISCKEDTPEGKKAVVELCDFIMNIIPKSEAAMSGVDAVLEENTIANEQILQKLPMGVIIIDANSHITTINNYALNLIEKDLKDVVGRLVTDVIPSSDLPTIVATRQNHLGELQQINNHIAMVNRSPIFSGNNVIGAIGVFQDISEIAKKLEQSQEELDYYKEELQRHNLSLGSFGNIIGSSGNLKEALIIAEKASNSPSTVLVRGESGTGKELIAKAIHSQSPRKNKAFVRVNCAAIPENLLESELFGYEKGAFTGAIKSKPGKFNLADGGTIFLDEIGDMPKSMQVKLLRVLQEMEFESVGGLQTQKVDVRVIAATNRNLEEMIKTGDFREDLYYRLNVISIFLPPLRERKEDINLLTEHFIHKVNMKLKKNIIGIDKDCIEFFHSYHWPGNIRELENIIERAINLCDGPMITTKDLPFYITNISSKEEGLINLRNGDLLPLEEYEKELITIAMKKYKSYNKAGKALGLTHRTVALKCEKYNIEVEGKK</sequence>
<dbReference type="InterPro" id="IPR002078">
    <property type="entry name" value="Sigma_54_int"/>
</dbReference>
<dbReference type="Proteomes" id="UP001208567">
    <property type="component" value="Unassembled WGS sequence"/>
</dbReference>
<dbReference type="InterPro" id="IPR025944">
    <property type="entry name" value="Sigma_54_int_dom_CS"/>
</dbReference>
<feature type="domain" description="HPr" evidence="10">
    <location>
        <begin position="1"/>
        <end position="95"/>
    </location>
</feature>
<evidence type="ECO:0000256" key="7">
    <source>
        <dbReference type="ARBA" id="ARBA00029500"/>
    </source>
</evidence>
<gene>
    <name evidence="11" type="ORF">bsdE14_11680</name>
</gene>
<dbReference type="Pfam" id="PF00158">
    <property type="entry name" value="Sigma54_activat"/>
    <property type="match status" value="1"/>
</dbReference>
<keyword evidence="6" id="KW-0804">Transcription</keyword>
<dbReference type="Gene3D" id="1.10.10.60">
    <property type="entry name" value="Homeodomain-like"/>
    <property type="match status" value="1"/>
</dbReference>
<keyword evidence="3" id="KW-0067">ATP-binding</keyword>
<keyword evidence="1" id="KW-0547">Nucleotide-binding</keyword>
<dbReference type="Pfam" id="PF18024">
    <property type="entry name" value="HTH_50"/>
    <property type="match status" value="1"/>
</dbReference>
<dbReference type="PANTHER" id="PTHR32071:SF57">
    <property type="entry name" value="C4-DICARBOXYLATE TRANSPORT TRANSCRIPTIONAL REGULATORY PROTEIN DCTD"/>
    <property type="match status" value="1"/>
</dbReference>
<feature type="domain" description="Sigma-54 factor interaction" evidence="9">
    <location>
        <begin position="244"/>
        <end position="473"/>
    </location>
</feature>
<proteinExistence type="predicted"/>
<dbReference type="CDD" id="cd00130">
    <property type="entry name" value="PAS"/>
    <property type="match status" value="1"/>
</dbReference>
<dbReference type="Gene3D" id="3.30.450.20">
    <property type="entry name" value="PAS domain"/>
    <property type="match status" value="1"/>
</dbReference>
<dbReference type="InterPro" id="IPR009057">
    <property type="entry name" value="Homeodomain-like_sf"/>
</dbReference>
<feature type="coiled-coil region" evidence="8">
    <location>
        <begin position="210"/>
        <end position="237"/>
    </location>
</feature>
<dbReference type="InterPro" id="IPR025943">
    <property type="entry name" value="Sigma_54_int_dom_ATP-bd_2"/>
</dbReference>
<dbReference type="CDD" id="cd00009">
    <property type="entry name" value="AAA"/>
    <property type="match status" value="1"/>
</dbReference>
<dbReference type="InterPro" id="IPR025662">
    <property type="entry name" value="Sigma_54_int_dom_ATP-bd_1"/>
</dbReference>